<protein>
    <recommendedName>
        <fullName evidence="1">Endonuclease/exonuclease/phosphatase domain-containing protein</fullName>
    </recommendedName>
</protein>
<keyword evidence="3" id="KW-1185">Reference proteome</keyword>
<accession>A0ABR2E4U4</accession>
<dbReference type="EMBL" id="JBBPBM010000020">
    <property type="protein sequence ID" value="KAK8551543.1"/>
    <property type="molecule type" value="Genomic_DNA"/>
</dbReference>
<dbReference type="Pfam" id="PF03372">
    <property type="entry name" value="Exo_endo_phos"/>
    <property type="match status" value="1"/>
</dbReference>
<proteinExistence type="predicted"/>
<dbReference type="InterPro" id="IPR036691">
    <property type="entry name" value="Endo/exonu/phosph_ase_sf"/>
</dbReference>
<evidence type="ECO:0000259" key="1">
    <source>
        <dbReference type="Pfam" id="PF03372"/>
    </source>
</evidence>
<feature type="domain" description="Endonuclease/exonuclease/phosphatase" evidence="1">
    <location>
        <begin position="12"/>
        <end position="101"/>
    </location>
</feature>
<organism evidence="2 3">
    <name type="scientific">Hibiscus sabdariffa</name>
    <name type="common">roselle</name>
    <dbReference type="NCBI Taxonomy" id="183260"/>
    <lineage>
        <taxon>Eukaryota</taxon>
        <taxon>Viridiplantae</taxon>
        <taxon>Streptophyta</taxon>
        <taxon>Embryophyta</taxon>
        <taxon>Tracheophyta</taxon>
        <taxon>Spermatophyta</taxon>
        <taxon>Magnoliopsida</taxon>
        <taxon>eudicotyledons</taxon>
        <taxon>Gunneridae</taxon>
        <taxon>Pentapetalae</taxon>
        <taxon>rosids</taxon>
        <taxon>malvids</taxon>
        <taxon>Malvales</taxon>
        <taxon>Malvaceae</taxon>
        <taxon>Malvoideae</taxon>
        <taxon>Hibiscus</taxon>
    </lineage>
</organism>
<comment type="caution">
    <text evidence="2">The sequence shown here is derived from an EMBL/GenBank/DDBJ whole genome shotgun (WGS) entry which is preliminary data.</text>
</comment>
<sequence length="131" mass="15437">MKMDNGFYVEPIGLADGLALWWNNEIKLSVLHFDKNFIDTIISLNGEEEWFGTFIYAPPYESEKQDFWERIGRLRNTNNEKWCIMGDTNTVTSPYEKHGGLQFDQNNAKWYFEFLERSYLMELHSTGGAYT</sequence>
<dbReference type="Gene3D" id="3.60.10.10">
    <property type="entry name" value="Endonuclease/exonuclease/phosphatase"/>
    <property type="match status" value="1"/>
</dbReference>
<evidence type="ECO:0000313" key="3">
    <source>
        <dbReference type="Proteomes" id="UP001472677"/>
    </source>
</evidence>
<evidence type="ECO:0000313" key="2">
    <source>
        <dbReference type="EMBL" id="KAK8551543.1"/>
    </source>
</evidence>
<dbReference type="InterPro" id="IPR005135">
    <property type="entry name" value="Endo/exonuclease/phosphatase"/>
</dbReference>
<dbReference type="Proteomes" id="UP001472677">
    <property type="component" value="Unassembled WGS sequence"/>
</dbReference>
<reference evidence="2 3" key="1">
    <citation type="journal article" date="2024" name="G3 (Bethesda)">
        <title>Genome assembly of Hibiscus sabdariffa L. provides insights into metabolisms of medicinal natural products.</title>
        <authorList>
            <person name="Kim T."/>
        </authorList>
    </citation>
    <scope>NUCLEOTIDE SEQUENCE [LARGE SCALE GENOMIC DNA]</scope>
    <source>
        <strain evidence="2">TK-2024</strain>
        <tissue evidence="2">Old leaves</tissue>
    </source>
</reference>
<name>A0ABR2E4U4_9ROSI</name>
<gene>
    <name evidence="2" type="ORF">V6N12_040179</name>
</gene>
<dbReference type="SUPFAM" id="SSF56219">
    <property type="entry name" value="DNase I-like"/>
    <property type="match status" value="1"/>
</dbReference>